<name>F2J149_POLGS</name>
<evidence type="ECO:0000256" key="1">
    <source>
        <dbReference type="ARBA" id="ARBA00010364"/>
    </source>
</evidence>
<dbReference type="HOGENOM" id="CLU_130694_3_0_5"/>
<accession>F2J149</accession>
<sequence length="106" mass="10390">MAGAARPWRAVPGGLAVDVRLTPRAGKDAVEGCSELSDGRPVVLARVRAIPEKGAANAALEALIAKALGVPKSAVAIDAGAGARLKTLKVSGDAAALAAALEALTG</sequence>
<dbReference type="PATRIC" id="fig|991905.3.peg.261"/>
<dbReference type="eggNOG" id="COG1872">
    <property type="taxonomic scope" value="Bacteria"/>
</dbReference>
<dbReference type="SUPFAM" id="SSF69786">
    <property type="entry name" value="YggU-like"/>
    <property type="match status" value="1"/>
</dbReference>
<dbReference type="STRING" id="991905.SL003B_0257"/>
<keyword evidence="4" id="KW-1185">Reference proteome</keyword>
<proteinExistence type="inferred from homology"/>
<dbReference type="Proteomes" id="UP000008130">
    <property type="component" value="Chromosome"/>
</dbReference>
<dbReference type="InterPro" id="IPR003746">
    <property type="entry name" value="DUF167"/>
</dbReference>
<dbReference type="Gene3D" id="3.30.1200.10">
    <property type="entry name" value="YggU-like"/>
    <property type="match status" value="1"/>
</dbReference>
<dbReference type="KEGG" id="pgv:SL003B_0257"/>
<evidence type="ECO:0000256" key="2">
    <source>
        <dbReference type="HAMAP-Rule" id="MF_00634"/>
    </source>
</evidence>
<dbReference type="NCBIfam" id="TIGR00251">
    <property type="entry name" value="DUF167 family protein"/>
    <property type="match status" value="1"/>
</dbReference>
<evidence type="ECO:0000313" key="3">
    <source>
        <dbReference type="EMBL" id="ADZ68695.1"/>
    </source>
</evidence>
<dbReference type="AlphaFoldDB" id="F2J149"/>
<dbReference type="HAMAP" id="MF_00634">
    <property type="entry name" value="UPF0235"/>
    <property type="match status" value="1"/>
</dbReference>
<dbReference type="InterPro" id="IPR036591">
    <property type="entry name" value="YggU-like_sf"/>
</dbReference>
<protein>
    <recommendedName>
        <fullName evidence="2">UPF0235 protein SL003B_0257</fullName>
    </recommendedName>
</protein>
<dbReference type="OrthoDB" id="3176309at2"/>
<dbReference type="Pfam" id="PF02594">
    <property type="entry name" value="DUF167"/>
    <property type="match status" value="1"/>
</dbReference>
<evidence type="ECO:0000313" key="4">
    <source>
        <dbReference type="Proteomes" id="UP000008130"/>
    </source>
</evidence>
<dbReference type="EMBL" id="CP002568">
    <property type="protein sequence ID" value="ADZ68695.1"/>
    <property type="molecule type" value="Genomic_DNA"/>
</dbReference>
<comment type="similarity">
    <text evidence="1 2">Belongs to the UPF0235 family.</text>
</comment>
<dbReference type="NCBIfam" id="NF002348">
    <property type="entry name" value="PRK01310.1"/>
    <property type="match status" value="1"/>
</dbReference>
<gene>
    <name evidence="3" type="ordered locus">SL003B_0257</name>
</gene>
<reference evidence="3 4" key="1">
    <citation type="journal article" date="2011" name="J. Bacteriol.">
        <title>Complete genome sequence of Polymorphum gilvum SL003B-26A1T, a crude oil-degrading bacterium from oil-polluted saline soil.</title>
        <authorList>
            <person name="Li S.G."/>
            <person name="Tang Y.Q."/>
            <person name="Nie Y."/>
            <person name="Cai M."/>
            <person name="Wu X.L."/>
        </authorList>
    </citation>
    <scope>NUCLEOTIDE SEQUENCE [LARGE SCALE GENOMIC DNA]</scope>
    <source>
        <strain evidence="4">LMG 25793 / CGMCC 1.9160 / SL003B-26A1</strain>
    </source>
</reference>
<dbReference type="RefSeq" id="WP_013651020.1">
    <property type="nucleotide sequence ID" value="NC_015259.1"/>
</dbReference>
<dbReference type="SMART" id="SM01152">
    <property type="entry name" value="DUF167"/>
    <property type="match status" value="1"/>
</dbReference>
<organism evidence="3 4">
    <name type="scientific">Polymorphum gilvum (strain LMG 25793 / CGMCC 1.9160 / SL003B-26A1)</name>
    <dbReference type="NCBI Taxonomy" id="991905"/>
    <lineage>
        <taxon>Bacteria</taxon>
        <taxon>Pseudomonadati</taxon>
        <taxon>Pseudomonadota</taxon>
        <taxon>Alphaproteobacteria</taxon>
        <taxon>Rhodobacterales</taxon>
        <taxon>Paracoccaceae</taxon>
        <taxon>Polymorphum</taxon>
    </lineage>
</organism>